<proteinExistence type="predicted"/>
<protein>
    <submittedName>
        <fullName evidence="5">Lysophospholipid acyltransferase family protein</fullName>
    </submittedName>
</protein>
<dbReference type="PANTHER" id="PTHR10434">
    <property type="entry name" value="1-ACYL-SN-GLYCEROL-3-PHOSPHATE ACYLTRANSFERASE"/>
    <property type="match status" value="1"/>
</dbReference>
<name>A0ABV7MBS0_9PROT</name>
<dbReference type="SMART" id="SM00563">
    <property type="entry name" value="PlsC"/>
    <property type="match status" value="1"/>
</dbReference>
<dbReference type="Pfam" id="PF01553">
    <property type="entry name" value="Acyltransferase"/>
    <property type="match status" value="1"/>
</dbReference>
<comment type="caution">
    <text evidence="5">The sequence shown here is derived from an EMBL/GenBank/DDBJ whole genome shotgun (WGS) entry which is preliminary data.</text>
</comment>
<evidence type="ECO:0000313" key="5">
    <source>
        <dbReference type="EMBL" id="MFC3301791.1"/>
    </source>
</evidence>
<keyword evidence="6" id="KW-1185">Reference proteome</keyword>
<feature type="domain" description="Phospholipid/glycerol acyltransferase" evidence="4">
    <location>
        <begin position="70"/>
        <end position="184"/>
    </location>
</feature>
<dbReference type="EMBL" id="JBHRVA010000002">
    <property type="protein sequence ID" value="MFC3301791.1"/>
    <property type="molecule type" value="Genomic_DNA"/>
</dbReference>
<dbReference type="PANTHER" id="PTHR10434:SF40">
    <property type="entry name" value="1-ACYL-SN-GLYCEROL-3-PHOSPHATE ACYLTRANSFERASE"/>
    <property type="match status" value="1"/>
</dbReference>
<keyword evidence="2" id="KW-0808">Transferase</keyword>
<comment type="pathway">
    <text evidence="1">Lipid metabolism.</text>
</comment>
<evidence type="ECO:0000256" key="2">
    <source>
        <dbReference type="ARBA" id="ARBA00022679"/>
    </source>
</evidence>
<dbReference type="CDD" id="cd07989">
    <property type="entry name" value="LPLAT_AGPAT-like"/>
    <property type="match status" value="1"/>
</dbReference>
<keyword evidence="3 5" id="KW-0012">Acyltransferase</keyword>
<dbReference type="InterPro" id="IPR002123">
    <property type="entry name" value="Plipid/glycerol_acylTrfase"/>
</dbReference>
<evidence type="ECO:0000256" key="3">
    <source>
        <dbReference type="ARBA" id="ARBA00023315"/>
    </source>
</evidence>
<evidence type="ECO:0000256" key="1">
    <source>
        <dbReference type="ARBA" id="ARBA00005189"/>
    </source>
</evidence>
<dbReference type="Proteomes" id="UP001595607">
    <property type="component" value="Unassembled WGS sequence"/>
</dbReference>
<dbReference type="RefSeq" id="WP_189573484.1">
    <property type="nucleotide sequence ID" value="NZ_BMXU01000001.1"/>
</dbReference>
<evidence type="ECO:0000259" key="4">
    <source>
        <dbReference type="SMART" id="SM00563"/>
    </source>
</evidence>
<dbReference type="GO" id="GO:0016746">
    <property type="term" value="F:acyltransferase activity"/>
    <property type="evidence" value="ECO:0007669"/>
    <property type="project" value="UniProtKB-KW"/>
</dbReference>
<accession>A0ABV7MBS0</accession>
<evidence type="ECO:0000313" key="6">
    <source>
        <dbReference type="Proteomes" id="UP001595607"/>
    </source>
</evidence>
<organism evidence="5 6">
    <name type="scientific">Parvularcula lutaonensis</name>
    <dbReference type="NCBI Taxonomy" id="491923"/>
    <lineage>
        <taxon>Bacteria</taxon>
        <taxon>Pseudomonadati</taxon>
        <taxon>Pseudomonadota</taxon>
        <taxon>Alphaproteobacteria</taxon>
        <taxon>Parvularculales</taxon>
        <taxon>Parvularculaceae</taxon>
        <taxon>Parvularcula</taxon>
    </lineage>
</organism>
<reference evidence="6" key="1">
    <citation type="journal article" date="2019" name="Int. J. Syst. Evol. Microbiol.">
        <title>The Global Catalogue of Microorganisms (GCM) 10K type strain sequencing project: providing services to taxonomists for standard genome sequencing and annotation.</title>
        <authorList>
            <consortium name="The Broad Institute Genomics Platform"/>
            <consortium name="The Broad Institute Genome Sequencing Center for Infectious Disease"/>
            <person name="Wu L."/>
            <person name="Ma J."/>
        </authorList>
    </citation>
    <scope>NUCLEOTIDE SEQUENCE [LARGE SCALE GENOMIC DNA]</scope>
    <source>
        <strain evidence="6">KCTC 22245</strain>
    </source>
</reference>
<sequence length="232" mass="25901">MTRLRSILFVLLMFLFAIVTGLVAWPALFKREWSLAVSKFWTRGTLWLLKVLCGIRDEVRGMEHLPTGPAIIAAKHQSMWETLKLTTILPRPCFVLKKELKGWPIFSWFAIANGFIFIDREAGAKSLRDMTNQAKERLAEGAQIVIFPEGTRSAPGERLPYQPGVAALAKALDVPTVPVSHNSGEYWLQPGPIKKPGTIIMTIHPPITDVSNRKQFLRAVEAAIEGEEETAA</sequence>
<gene>
    <name evidence="5" type="ORF">ACFONP_03515</name>
</gene>
<dbReference type="SUPFAM" id="SSF69593">
    <property type="entry name" value="Glycerol-3-phosphate (1)-acyltransferase"/>
    <property type="match status" value="1"/>
</dbReference>